<dbReference type="Gene3D" id="1.10.10.10">
    <property type="entry name" value="Winged helix-like DNA-binding domain superfamily/Winged helix DNA-binding domain"/>
    <property type="match status" value="1"/>
</dbReference>
<name>A0ABX6TBR9_9SPHI</name>
<dbReference type="SUPFAM" id="SSF88659">
    <property type="entry name" value="Sigma3 and sigma4 domains of RNA polymerase sigma factors"/>
    <property type="match status" value="1"/>
</dbReference>
<keyword evidence="3" id="KW-1185">Reference proteome</keyword>
<dbReference type="InterPro" id="IPR013249">
    <property type="entry name" value="RNA_pol_sigma70_r4_t2"/>
</dbReference>
<proteinExistence type="predicted"/>
<evidence type="ECO:0000259" key="1">
    <source>
        <dbReference type="Pfam" id="PF08281"/>
    </source>
</evidence>
<dbReference type="Proteomes" id="UP000516439">
    <property type="component" value="Chromosome"/>
</dbReference>
<organism evidence="2 3">
    <name type="scientific">Pedobacter riviphilus</name>
    <dbReference type="NCBI Taxonomy" id="2766984"/>
    <lineage>
        <taxon>Bacteria</taxon>
        <taxon>Pseudomonadati</taxon>
        <taxon>Bacteroidota</taxon>
        <taxon>Sphingobacteriia</taxon>
        <taxon>Sphingobacteriales</taxon>
        <taxon>Sphingobacteriaceae</taxon>
        <taxon>Pedobacter</taxon>
    </lineage>
</organism>
<sequence>MSRNDHHTHEEISQLMGISKNTVNNHLKKSLGIMRKYFRTYSPETIISFVLVMFC</sequence>
<dbReference type="InterPro" id="IPR013324">
    <property type="entry name" value="RNA_pol_sigma_r3/r4-like"/>
</dbReference>
<dbReference type="Pfam" id="PF08281">
    <property type="entry name" value="Sigma70_r4_2"/>
    <property type="match status" value="1"/>
</dbReference>
<feature type="domain" description="RNA polymerase sigma factor 70 region 4 type 2" evidence="1">
    <location>
        <begin position="1"/>
        <end position="30"/>
    </location>
</feature>
<reference evidence="2 3" key="1">
    <citation type="submission" date="2020-09" db="EMBL/GenBank/DDBJ databases">
        <title>Pedobacter sp. SW-16 isolated from soil near Yeocheon.</title>
        <authorList>
            <person name="Im H.S."/>
            <person name="Joung Y."/>
            <person name="Lee S.-S."/>
        </authorList>
    </citation>
    <scope>NUCLEOTIDE SEQUENCE [LARGE SCALE GENOMIC DNA]</scope>
    <source>
        <strain evidence="2 3">SW-16</strain>
    </source>
</reference>
<dbReference type="InterPro" id="IPR036388">
    <property type="entry name" value="WH-like_DNA-bd_sf"/>
</dbReference>
<dbReference type="RefSeq" id="WP_190326187.1">
    <property type="nucleotide sequence ID" value="NZ_CP061171.1"/>
</dbReference>
<evidence type="ECO:0000313" key="2">
    <source>
        <dbReference type="EMBL" id="QNR82936.1"/>
    </source>
</evidence>
<accession>A0ABX6TBR9</accession>
<protein>
    <recommendedName>
        <fullName evidence="1">RNA polymerase sigma factor 70 region 4 type 2 domain-containing protein</fullName>
    </recommendedName>
</protein>
<evidence type="ECO:0000313" key="3">
    <source>
        <dbReference type="Proteomes" id="UP000516439"/>
    </source>
</evidence>
<gene>
    <name evidence="2" type="ORF">H9N25_13165</name>
</gene>
<dbReference type="EMBL" id="CP061171">
    <property type="protein sequence ID" value="QNR82936.1"/>
    <property type="molecule type" value="Genomic_DNA"/>
</dbReference>